<reference evidence="1 2" key="1">
    <citation type="submission" date="2018-06" db="EMBL/GenBank/DDBJ databases">
        <title>Sphaerisporangium craniellae sp. nov., isolated from a marine sponge in the South China Sea.</title>
        <authorList>
            <person name="Li L."/>
        </authorList>
    </citation>
    <scope>NUCLEOTIDE SEQUENCE [LARGE SCALE GENOMIC DNA]</scope>
    <source>
        <strain evidence="1 2">LHW63015</strain>
    </source>
</reference>
<dbReference type="AlphaFoldDB" id="A0A366LXC8"/>
<keyword evidence="2" id="KW-1185">Reference proteome</keyword>
<dbReference type="EMBL" id="QMEY01000009">
    <property type="protein sequence ID" value="RBQ18009.1"/>
    <property type="molecule type" value="Genomic_DNA"/>
</dbReference>
<accession>A0A366LXC8</accession>
<sequence>MTEIQEIRTVAQTFSQWDEQYGGGLLRPAVTAQLRHAVALLDARCPDKLHDELYSAVAYLSGVAGFMAFDIYDHETASRQYRLALMCAEEAGDFQQRAIILASMARQALWRNDPDTTLTRIEMAQVRSDRLTPAARAMLSAVRSRALAQLSRDQEAIAAVGLADDLFADITAIDTSGPLHWYDAAEHAGETGHTLAELSHAPSREEGIRRLTTAAATHRDTSARARAFTLLLVARLHIAGADPHEGAAIGAEIVDRAASVRSHRIRDYLIDLRKTTRQHPKISEMADLRDRINVALTSA</sequence>
<comment type="caution">
    <text evidence="1">The sequence shown here is derived from an EMBL/GenBank/DDBJ whole genome shotgun (WGS) entry which is preliminary data.</text>
</comment>
<proteinExistence type="predicted"/>
<organism evidence="1 2">
    <name type="scientific">Spongiactinospora rosea</name>
    <dbReference type="NCBI Taxonomy" id="2248750"/>
    <lineage>
        <taxon>Bacteria</taxon>
        <taxon>Bacillati</taxon>
        <taxon>Actinomycetota</taxon>
        <taxon>Actinomycetes</taxon>
        <taxon>Streptosporangiales</taxon>
        <taxon>Streptosporangiaceae</taxon>
        <taxon>Spongiactinospora</taxon>
    </lineage>
</organism>
<name>A0A366LXC8_9ACTN</name>
<evidence type="ECO:0000313" key="2">
    <source>
        <dbReference type="Proteomes" id="UP000253303"/>
    </source>
</evidence>
<evidence type="ECO:0000313" key="1">
    <source>
        <dbReference type="EMBL" id="RBQ18009.1"/>
    </source>
</evidence>
<dbReference type="Proteomes" id="UP000253303">
    <property type="component" value="Unassembled WGS sequence"/>
</dbReference>
<protein>
    <submittedName>
        <fullName evidence="1">XRE family transcriptional regulator</fullName>
    </submittedName>
</protein>
<gene>
    <name evidence="1" type="ORF">DP939_21800</name>
</gene>